<gene>
    <name evidence="1" type="ORF">O0236_000950</name>
</gene>
<protein>
    <submittedName>
        <fullName evidence="1">Lysostaphin resistance A-like protein</fullName>
    </submittedName>
</protein>
<dbReference type="EMBL" id="CP168151">
    <property type="protein sequence ID" value="XFD40634.1"/>
    <property type="molecule type" value="Genomic_DNA"/>
</dbReference>
<reference evidence="1" key="1">
    <citation type="submission" date="2024-08" db="EMBL/GenBank/DDBJ databases">
        <title>Lentilactobacillus sp. nov., isolated from tree bark.</title>
        <authorList>
            <person name="Phuengjayaem S."/>
            <person name="Tanasupawat S."/>
        </authorList>
    </citation>
    <scope>NUCLEOTIDE SEQUENCE</scope>
    <source>
        <strain evidence="1">SPB1-3</strain>
    </source>
</reference>
<dbReference type="Proteomes" id="UP001149860">
    <property type="component" value="Chromosome"/>
</dbReference>
<accession>A0ACD5DGW4</accession>
<name>A0ACD5DGW4_9LACO</name>
<sequence length="217" mass="24224">MDVIFKLLEISLGILLNYCLLKQPVFWKFKITKNTVILTGLLLFILIINSIHSPNHILTSLTVGIIAAFPEEYLFRGVILGALLKANSGSSARNNLIKSIIISALLFSLYHFGNITNQSLMATIEQMIEVFGLGILLGVLYVRKGGLLIPIIAHFSLDYWVTVREGISDSSIHGSIVGAIIHSGLYILLALAFLNWHHPKSWQLYYKLKISSIIHRV</sequence>
<evidence type="ECO:0000313" key="2">
    <source>
        <dbReference type="Proteomes" id="UP001149860"/>
    </source>
</evidence>
<organism evidence="1 2">
    <name type="scientific">Lentilactobacillus terminaliae</name>
    <dbReference type="NCBI Taxonomy" id="3003483"/>
    <lineage>
        <taxon>Bacteria</taxon>
        <taxon>Bacillati</taxon>
        <taxon>Bacillota</taxon>
        <taxon>Bacilli</taxon>
        <taxon>Lactobacillales</taxon>
        <taxon>Lactobacillaceae</taxon>
        <taxon>Lentilactobacillus</taxon>
    </lineage>
</organism>
<proteinExistence type="predicted"/>
<evidence type="ECO:0000313" key="1">
    <source>
        <dbReference type="EMBL" id="XFD40634.1"/>
    </source>
</evidence>
<keyword evidence="2" id="KW-1185">Reference proteome</keyword>